<keyword evidence="1" id="KW-0732">Signal</keyword>
<accession>A0A6V7VGM2</accession>
<dbReference type="AlphaFoldDB" id="A0A6V7VGM2"/>
<dbReference type="EMBL" id="CAJEWN010000219">
    <property type="protein sequence ID" value="CAD2173518.1"/>
    <property type="molecule type" value="Genomic_DNA"/>
</dbReference>
<gene>
    <name evidence="2" type="ORF">MENT_LOCUS25131</name>
</gene>
<evidence type="ECO:0000313" key="3">
    <source>
        <dbReference type="Proteomes" id="UP000580250"/>
    </source>
</evidence>
<name>A0A6V7VGM2_MELEN</name>
<organism evidence="2 3">
    <name type="scientific">Meloidogyne enterolobii</name>
    <name type="common">Root-knot nematode worm</name>
    <name type="synonym">Meloidogyne mayaguensis</name>
    <dbReference type="NCBI Taxonomy" id="390850"/>
    <lineage>
        <taxon>Eukaryota</taxon>
        <taxon>Metazoa</taxon>
        <taxon>Ecdysozoa</taxon>
        <taxon>Nematoda</taxon>
        <taxon>Chromadorea</taxon>
        <taxon>Rhabditida</taxon>
        <taxon>Tylenchina</taxon>
        <taxon>Tylenchomorpha</taxon>
        <taxon>Tylenchoidea</taxon>
        <taxon>Meloidogynidae</taxon>
        <taxon>Meloidogyninae</taxon>
        <taxon>Meloidogyne</taxon>
    </lineage>
</organism>
<sequence length="272" mass="32347">MLINKFVLFINLTLLFYLKATNDFKFSEDSNFPMSEEMLSSDNHEYSEDFVVSGDIKSESKGKENKKRKVSHLAKESEDAMRKRILKQQIFERQRDLFGVEMPKREYDFSYEMQDKILEFFKKENPSFKESLKYFKKSYRGLVTKENSETFYYGICVLYKYGSITPRHLENRFRTDRLKILTKLHERKVHLFGQDFLEKGEGSENKKRKLNIGKLAINPTTNKMFVILRNHVGAILATINFNGVIRNFSPMKKKKTLFFEFFFSRNEIPSIF</sequence>
<proteinExistence type="predicted"/>
<evidence type="ECO:0000256" key="1">
    <source>
        <dbReference type="SAM" id="SignalP"/>
    </source>
</evidence>
<evidence type="ECO:0000313" key="2">
    <source>
        <dbReference type="EMBL" id="CAD2173518.1"/>
    </source>
</evidence>
<dbReference type="Proteomes" id="UP000580250">
    <property type="component" value="Unassembled WGS sequence"/>
</dbReference>
<reference evidence="2 3" key="1">
    <citation type="submission" date="2020-08" db="EMBL/GenBank/DDBJ databases">
        <authorList>
            <person name="Koutsovoulos G."/>
            <person name="Danchin GJ E."/>
        </authorList>
    </citation>
    <scope>NUCLEOTIDE SEQUENCE [LARGE SCALE GENOMIC DNA]</scope>
</reference>
<feature type="chain" id="PRO_5028046589" evidence="1">
    <location>
        <begin position="21"/>
        <end position="272"/>
    </location>
</feature>
<protein>
    <submittedName>
        <fullName evidence="2">Uncharacterized protein</fullName>
    </submittedName>
</protein>
<comment type="caution">
    <text evidence="2">The sequence shown here is derived from an EMBL/GenBank/DDBJ whole genome shotgun (WGS) entry which is preliminary data.</text>
</comment>
<feature type="signal peptide" evidence="1">
    <location>
        <begin position="1"/>
        <end position="20"/>
    </location>
</feature>